<feature type="domain" description="HTH cro/C1-type" evidence="3">
    <location>
        <begin position="30"/>
        <end position="60"/>
    </location>
</feature>
<dbReference type="EMBL" id="BARS01022282">
    <property type="protein sequence ID" value="GAG12867.1"/>
    <property type="molecule type" value="Genomic_DNA"/>
</dbReference>
<dbReference type="NCBIfam" id="TIGR00180">
    <property type="entry name" value="parB_part"/>
    <property type="match status" value="1"/>
</dbReference>
<gene>
    <name evidence="4" type="ORF">S01H1_35652</name>
</gene>
<keyword evidence="2" id="KW-0238">DNA-binding</keyword>
<dbReference type="Pfam" id="PF17762">
    <property type="entry name" value="HTH_ParB"/>
    <property type="match status" value="1"/>
</dbReference>
<feature type="non-terminal residue" evidence="4">
    <location>
        <position position="1"/>
    </location>
</feature>
<sequence>DFNDQQVLEAALVENIQRADLNPIEKAQGFKEYLERFAMTQDHLAKRLGLDRSTISNLINLLDLPGEVQEAVRLGQISVGHAKVIKGLNDPDRQVALCKEIITRGYSVRATEAVLKSPKNVPHTQRQEDRPEKTTHIQAIENELRQKLALRVQIRLREKDKGQLIVGFDSYDDFERLLEILRKS</sequence>
<dbReference type="InterPro" id="IPR001387">
    <property type="entry name" value="Cro/C1-type_HTH"/>
</dbReference>
<accession>X0VNY3</accession>
<evidence type="ECO:0000313" key="4">
    <source>
        <dbReference type="EMBL" id="GAG12867.1"/>
    </source>
</evidence>
<dbReference type="InterPro" id="IPR057240">
    <property type="entry name" value="ParB_dimer_C"/>
</dbReference>
<evidence type="ECO:0000259" key="3">
    <source>
        <dbReference type="PROSITE" id="PS50943"/>
    </source>
</evidence>
<organism evidence="4">
    <name type="scientific">marine sediment metagenome</name>
    <dbReference type="NCBI Taxonomy" id="412755"/>
    <lineage>
        <taxon>unclassified sequences</taxon>
        <taxon>metagenomes</taxon>
        <taxon>ecological metagenomes</taxon>
    </lineage>
</organism>
<dbReference type="PROSITE" id="PS50943">
    <property type="entry name" value="HTH_CROC1"/>
    <property type="match status" value="1"/>
</dbReference>
<dbReference type="InterPro" id="IPR041468">
    <property type="entry name" value="HTH_ParB/Spo0J"/>
</dbReference>
<dbReference type="PANTHER" id="PTHR33375">
    <property type="entry name" value="CHROMOSOME-PARTITIONING PROTEIN PARB-RELATED"/>
    <property type="match status" value="1"/>
</dbReference>
<dbReference type="InterPro" id="IPR050336">
    <property type="entry name" value="Chromosome_partition/occlusion"/>
</dbReference>
<dbReference type="GO" id="GO:0005694">
    <property type="term" value="C:chromosome"/>
    <property type="evidence" value="ECO:0007669"/>
    <property type="project" value="TreeGrafter"/>
</dbReference>
<dbReference type="GO" id="GO:0007059">
    <property type="term" value="P:chromosome segregation"/>
    <property type="evidence" value="ECO:0007669"/>
    <property type="project" value="TreeGrafter"/>
</dbReference>
<dbReference type="CDD" id="cd00093">
    <property type="entry name" value="HTH_XRE"/>
    <property type="match status" value="1"/>
</dbReference>
<evidence type="ECO:0000256" key="1">
    <source>
        <dbReference type="ARBA" id="ARBA00006295"/>
    </source>
</evidence>
<comment type="similarity">
    <text evidence="1">Belongs to the ParB family.</text>
</comment>
<comment type="caution">
    <text evidence="4">The sequence shown here is derived from an EMBL/GenBank/DDBJ whole genome shotgun (WGS) entry which is preliminary data.</text>
</comment>
<protein>
    <recommendedName>
        <fullName evidence="3">HTH cro/C1-type domain-containing protein</fullName>
    </recommendedName>
</protein>
<dbReference type="FunFam" id="1.10.10.2830:FF:000001">
    <property type="entry name" value="Chromosome partitioning protein ParB"/>
    <property type="match status" value="1"/>
</dbReference>
<reference evidence="4" key="1">
    <citation type="journal article" date="2014" name="Front. Microbiol.">
        <title>High frequency of phylogenetically diverse reductive dehalogenase-homologous genes in deep subseafloor sedimentary metagenomes.</title>
        <authorList>
            <person name="Kawai M."/>
            <person name="Futagami T."/>
            <person name="Toyoda A."/>
            <person name="Takaki Y."/>
            <person name="Nishi S."/>
            <person name="Hori S."/>
            <person name="Arai W."/>
            <person name="Tsubouchi T."/>
            <person name="Morono Y."/>
            <person name="Uchiyama I."/>
            <person name="Ito T."/>
            <person name="Fujiyama A."/>
            <person name="Inagaki F."/>
            <person name="Takami H."/>
        </authorList>
    </citation>
    <scope>NUCLEOTIDE SEQUENCE</scope>
    <source>
        <strain evidence="4">Expedition CK06-06</strain>
    </source>
</reference>
<dbReference type="InterPro" id="IPR004437">
    <property type="entry name" value="ParB/RepB/Spo0J"/>
</dbReference>
<dbReference type="Gene3D" id="1.10.10.2830">
    <property type="match status" value="1"/>
</dbReference>
<dbReference type="PANTHER" id="PTHR33375:SF1">
    <property type="entry name" value="CHROMOSOME-PARTITIONING PROTEIN PARB-RELATED"/>
    <property type="match status" value="1"/>
</dbReference>
<dbReference type="AlphaFoldDB" id="X0VNY3"/>
<dbReference type="SUPFAM" id="SSF109709">
    <property type="entry name" value="KorB DNA-binding domain-like"/>
    <property type="match status" value="1"/>
</dbReference>
<evidence type="ECO:0000256" key="2">
    <source>
        <dbReference type="ARBA" id="ARBA00023125"/>
    </source>
</evidence>
<name>X0VNY3_9ZZZZ</name>
<dbReference type="GO" id="GO:0003677">
    <property type="term" value="F:DNA binding"/>
    <property type="evidence" value="ECO:0007669"/>
    <property type="project" value="UniProtKB-KW"/>
</dbReference>
<dbReference type="Pfam" id="PF23552">
    <property type="entry name" value="ParB_C"/>
    <property type="match status" value="1"/>
</dbReference>
<proteinExistence type="inferred from homology"/>